<reference evidence="1" key="1">
    <citation type="thesis" date="2020" institute="ProQuest LLC" country="789 East Eisenhower Parkway, Ann Arbor, MI, USA">
        <title>Comparative Genomics and Chromosome Evolution.</title>
        <authorList>
            <person name="Mudd A.B."/>
        </authorList>
    </citation>
    <scope>NUCLEOTIDE SEQUENCE</scope>
    <source>
        <strain evidence="1">237g6f4</strain>
        <tissue evidence="1">Blood</tissue>
    </source>
</reference>
<accession>A0AAV7AZ52</accession>
<protein>
    <submittedName>
        <fullName evidence="1">Uncharacterized protein</fullName>
    </submittedName>
</protein>
<evidence type="ECO:0000313" key="1">
    <source>
        <dbReference type="EMBL" id="KAG8565262.1"/>
    </source>
</evidence>
<organism evidence="1 2">
    <name type="scientific">Engystomops pustulosus</name>
    <name type="common">Tungara frog</name>
    <name type="synonym">Physalaemus pustulosus</name>
    <dbReference type="NCBI Taxonomy" id="76066"/>
    <lineage>
        <taxon>Eukaryota</taxon>
        <taxon>Metazoa</taxon>
        <taxon>Chordata</taxon>
        <taxon>Craniata</taxon>
        <taxon>Vertebrata</taxon>
        <taxon>Euteleostomi</taxon>
        <taxon>Amphibia</taxon>
        <taxon>Batrachia</taxon>
        <taxon>Anura</taxon>
        <taxon>Neobatrachia</taxon>
        <taxon>Hyloidea</taxon>
        <taxon>Leptodactylidae</taxon>
        <taxon>Leiuperinae</taxon>
        <taxon>Engystomops</taxon>
    </lineage>
</organism>
<proteinExistence type="predicted"/>
<comment type="caution">
    <text evidence="1">The sequence shown here is derived from an EMBL/GenBank/DDBJ whole genome shotgun (WGS) entry which is preliminary data.</text>
</comment>
<name>A0AAV7AZ52_ENGPU</name>
<gene>
    <name evidence="1" type="ORF">GDO81_012772</name>
</gene>
<dbReference type="AlphaFoldDB" id="A0AAV7AZ52"/>
<dbReference type="EMBL" id="WNYA01000006">
    <property type="protein sequence ID" value="KAG8565262.1"/>
    <property type="molecule type" value="Genomic_DNA"/>
</dbReference>
<sequence>MACLDLPTFPRSRVVKHARQVITIYLLQIYLHNVDLLGGDITWQKQIGACQFCCQLGQSQTWFADFGSTEIIIWEWLIH</sequence>
<evidence type="ECO:0000313" key="2">
    <source>
        <dbReference type="Proteomes" id="UP000824782"/>
    </source>
</evidence>
<keyword evidence="2" id="KW-1185">Reference proteome</keyword>
<dbReference type="Proteomes" id="UP000824782">
    <property type="component" value="Unassembled WGS sequence"/>
</dbReference>